<dbReference type="PANTHER" id="PTHR14939">
    <property type="entry name" value="F-BOX ONLY PROTEIN 22"/>
    <property type="match status" value="1"/>
</dbReference>
<proteinExistence type="predicted"/>
<keyword evidence="3" id="KW-1185">Reference proteome</keyword>
<gene>
    <name evidence="2" type="ORF">LSAA_2447</name>
</gene>
<dbReference type="PANTHER" id="PTHR14939:SF5">
    <property type="entry name" value="F-BOX ONLY PROTEIN 22"/>
    <property type="match status" value="1"/>
</dbReference>
<protein>
    <submittedName>
        <fullName evidence="2">FBXO22</fullName>
    </submittedName>
</protein>
<dbReference type="AlphaFoldDB" id="A0A7R8CJY0"/>
<dbReference type="EMBL" id="HG994589">
    <property type="protein sequence ID" value="CAF2796961.1"/>
    <property type="molecule type" value="Genomic_DNA"/>
</dbReference>
<sequence length="387" mass="44305">MEIGVVLSSQYGLVKCILEHLSAFELIQTSKHVCKLWNDVTEVILRGRRRMEFFYYEGSKTLPQKKILEKVKEEFSRDFQEFLRHDVYSVPTLGFIISSGDERQFHYSSIQNRDNYPYDDYKRLYDIFPKMRSLCVSSFDGIVTPSKEIETRRFVLPSFTFLSFPSFQNVKIHTFDLTSKSSSNVMIKDLIPDLEEDEVIKGVIAFSSDDVLNPTLGRLILNCMERSNKNIALAGALVSLTWCCSSTDQRPDVEMAKSNVSGFVFTGDGVQVKSIILACEVNNVREVERELSKLEPDKYPQDVTSYAFMFACCGRGKAHYRQESNIESSTFRRLFPHTKLVGCFCGGEIGINSFSNSTKVKNMNPDNFFHSYTTVFMLISLHNKNIC</sequence>
<dbReference type="InterPro" id="IPR019494">
    <property type="entry name" value="FIST_C"/>
</dbReference>
<evidence type="ECO:0000259" key="1">
    <source>
        <dbReference type="Pfam" id="PF10442"/>
    </source>
</evidence>
<accession>A0A7R8CJY0</accession>
<organism evidence="2 3">
    <name type="scientific">Lepeophtheirus salmonis</name>
    <name type="common">Salmon louse</name>
    <name type="synonym">Caligus salmonis</name>
    <dbReference type="NCBI Taxonomy" id="72036"/>
    <lineage>
        <taxon>Eukaryota</taxon>
        <taxon>Metazoa</taxon>
        <taxon>Ecdysozoa</taxon>
        <taxon>Arthropoda</taxon>
        <taxon>Crustacea</taxon>
        <taxon>Multicrustacea</taxon>
        <taxon>Hexanauplia</taxon>
        <taxon>Copepoda</taxon>
        <taxon>Siphonostomatoida</taxon>
        <taxon>Caligidae</taxon>
        <taxon>Lepeophtheirus</taxon>
    </lineage>
</organism>
<reference evidence="2" key="1">
    <citation type="submission" date="2021-02" db="EMBL/GenBank/DDBJ databases">
        <authorList>
            <person name="Bekaert M."/>
        </authorList>
    </citation>
    <scope>NUCLEOTIDE SEQUENCE</scope>
    <source>
        <strain evidence="2">IoA-00</strain>
    </source>
</reference>
<dbReference type="GO" id="GO:0000209">
    <property type="term" value="P:protein polyubiquitination"/>
    <property type="evidence" value="ECO:0007669"/>
    <property type="project" value="TreeGrafter"/>
</dbReference>
<evidence type="ECO:0000313" key="2">
    <source>
        <dbReference type="EMBL" id="CAF2796961.1"/>
    </source>
</evidence>
<feature type="domain" description="FIST C-domain" evidence="1">
    <location>
        <begin position="288"/>
        <end position="350"/>
    </location>
</feature>
<dbReference type="OrthoDB" id="199913at2759"/>
<evidence type="ECO:0000313" key="3">
    <source>
        <dbReference type="Proteomes" id="UP000675881"/>
    </source>
</evidence>
<name>A0A7R8CJY0_LEPSM</name>
<dbReference type="Pfam" id="PF10442">
    <property type="entry name" value="FIST_C"/>
    <property type="match status" value="1"/>
</dbReference>
<dbReference type="Proteomes" id="UP000675881">
    <property type="component" value="Chromosome 10"/>
</dbReference>
<dbReference type="GO" id="GO:0032436">
    <property type="term" value="P:positive regulation of proteasomal ubiquitin-dependent protein catabolic process"/>
    <property type="evidence" value="ECO:0007669"/>
    <property type="project" value="TreeGrafter"/>
</dbReference>